<evidence type="ECO:0000256" key="1">
    <source>
        <dbReference type="ARBA" id="ARBA00006460"/>
    </source>
</evidence>
<dbReference type="FunFam" id="1.10.274.100:FF:000001">
    <property type="entry name" value="DNA-directed RNA polymerase subunit"/>
    <property type="match status" value="1"/>
</dbReference>
<feature type="domain" description="RNA polymerase N-terminal" evidence="11">
    <location>
        <begin position="1"/>
        <end position="248"/>
    </location>
</feature>
<dbReference type="Gene3D" id="6.10.250.2940">
    <property type="match status" value="1"/>
</dbReference>
<evidence type="ECO:0000256" key="8">
    <source>
        <dbReference type="ARBA" id="ARBA00023163"/>
    </source>
</evidence>
<name>A0AA88V2W4_9ASTE</name>
<dbReference type="InterPro" id="IPR006592">
    <property type="entry name" value="RNA_pol_N"/>
</dbReference>
<evidence type="ECO:0000256" key="10">
    <source>
        <dbReference type="RuleBase" id="RU004279"/>
    </source>
</evidence>
<evidence type="ECO:0000256" key="3">
    <source>
        <dbReference type="ARBA" id="ARBA00022679"/>
    </source>
</evidence>
<dbReference type="GO" id="GO:0003677">
    <property type="term" value="F:DNA binding"/>
    <property type="evidence" value="ECO:0007669"/>
    <property type="project" value="InterPro"/>
</dbReference>
<dbReference type="GO" id="GO:0005665">
    <property type="term" value="C:RNA polymerase II, core complex"/>
    <property type="evidence" value="ECO:0007669"/>
    <property type="project" value="TreeGrafter"/>
</dbReference>
<dbReference type="InterPro" id="IPR042102">
    <property type="entry name" value="RNA_pol_Rpb1_3_sf"/>
</dbReference>
<evidence type="ECO:0000256" key="2">
    <source>
        <dbReference type="ARBA" id="ARBA00022478"/>
    </source>
</evidence>
<dbReference type="Pfam" id="PF05000">
    <property type="entry name" value="RNA_pol_Rpb1_4"/>
    <property type="match status" value="1"/>
</dbReference>
<dbReference type="Proteomes" id="UP001188597">
    <property type="component" value="Unassembled WGS sequence"/>
</dbReference>
<dbReference type="Pfam" id="PF04998">
    <property type="entry name" value="RNA_pol_Rpb1_5"/>
    <property type="match status" value="1"/>
</dbReference>
<dbReference type="InterPro" id="IPR007081">
    <property type="entry name" value="RNA_pol_Rpb1_5"/>
</dbReference>
<dbReference type="PANTHER" id="PTHR19376">
    <property type="entry name" value="DNA-DIRECTED RNA POLYMERASE"/>
    <property type="match status" value="1"/>
</dbReference>
<keyword evidence="3 10" id="KW-0808">Transferase</keyword>
<evidence type="ECO:0000256" key="9">
    <source>
        <dbReference type="ARBA" id="ARBA00048552"/>
    </source>
</evidence>
<dbReference type="InterPro" id="IPR044893">
    <property type="entry name" value="RNA_pol_Rpb1_clamp_domain"/>
</dbReference>
<comment type="function">
    <text evidence="10">DNA-dependent RNA polymerase catalyzes the transcription of DNA into RNA using the four ribonucleoside triphosphates as substrates.</text>
</comment>
<evidence type="ECO:0000256" key="5">
    <source>
        <dbReference type="ARBA" id="ARBA00022723"/>
    </source>
</evidence>
<keyword evidence="4 10" id="KW-0548">Nucleotidyltransferase</keyword>
<dbReference type="Gene3D" id="4.10.860.120">
    <property type="entry name" value="RNA polymerase II, clamp domain"/>
    <property type="match status" value="1"/>
</dbReference>
<evidence type="ECO:0000313" key="13">
    <source>
        <dbReference type="Proteomes" id="UP001188597"/>
    </source>
</evidence>
<gene>
    <name evidence="12" type="ORF">RJ639_022148</name>
</gene>
<evidence type="ECO:0000259" key="11">
    <source>
        <dbReference type="SMART" id="SM00663"/>
    </source>
</evidence>
<keyword evidence="8 10" id="KW-0804">Transcription</keyword>
<accession>A0AA88V2W4</accession>
<dbReference type="InterPro" id="IPR045867">
    <property type="entry name" value="DNA-dir_RpoC_beta_prime"/>
</dbReference>
<dbReference type="InterPro" id="IPR007083">
    <property type="entry name" value="RNA_pol_Rpb1_4"/>
</dbReference>
<dbReference type="Pfam" id="PF04997">
    <property type="entry name" value="RNA_pol_Rpb1_1"/>
    <property type="match status" value="1"/>
</dbReference>
<comment type="catalytic activity">
    <reaction evidence="9 10">
        <text>RNA(n) + a ribonucleoside 5'-triphosphate = RNA(n+1) + diphosphate</text>
        <dbReference type="Rhea" id="RHEA:21248"/>
        <dbReference type="Rhea" id="RHEA-COMP:14527"/>
        <dbReference type="Rhea" id="RHEA-COMP:17342"/>
        <dbReference type="ChEBI" id="CHEBI:33019"/>
        <dbReference type="ChEBI" id="CHEBI:61557"/>
        <dbReference type="ChEBI" id="CHEBI:140395"/>
        <dbReference type="EC" id="2.7.7.6"/>
    </reaction>
</comment>
<dbReference type="SUPFAM" id="SSF64484">
    <property type="entry name" value="beta and beta-prime subunits of DNA dependent RNA-polymerase"/>
    <property type="match status" value="1"/>
</dbReference>
<dbReference type="EMBL" id="JAVXUP010002943">
    <property type="protein sequence ID" value="KAK3000732.1"/>
    <property type="molecule type" value="Genomic_DNA"/>
</dbReference>
<evidence type="ECO:0000256" key="4">
    <source>
        <dbReference type="ARBA" id="ARBA00022695"/>
    </source>
</evidence>
<dbReference type="PANTHER" id="PTHR19376:SF37">
    <property type="entry name" value="DNA-DIRECTED RNA POLYMERASE II SUBUNIT RPB1"/>
    <property type="match status" value="1"/>
</dbReference>
<dbReference type="InterPro" id="IPR000722">
    <property type="entry name" value="RNA_pol_asu"/>
</dbReference>
<dbReference type="InterPro" id="IPR038120">
    <property type="entry name" value="Rpb1_funnel_sf"/>
</dbReference>
<evidence type="ECO:0000256" key="7">
    <source>
        <dbReference type="ARBA" id="ARBA00022842"/>
    </source>
</evidence>
<dbReference type="Gene3D" id="1.10.132.30">
    <property type="match status" value="1"/>
</dbReference>
<dbReference type="EC" id="2.7.7.6" evidence="10"/>
<dbReference type="GO" id="GO:0003899">
    <property type="term" value="F:DNA-directed RNA polymerase activity"/>
    <property type="evidence" value="ECO:0007669"/>
    <property type="project" value="UniProtKB-EC"/>
</dbReference>
<organism evidence="12 13">
    <name type="scientific">Escallonia herrerae</name>
    <dbReference type="NCBI Taxonomy" id="1293975"/>
    <lineage>
        <taxon>Eukaryota</taxon>
        <taxon>Viridiplantae</taxon>
        <taxon>Streptophyta</taxon>
        <taxon>Embryophyta</taxon>
        <taxon>Tracheophyta</taxon>
        <taxon>Spermatophyta</taxon>
        <taxon>Magnoliopsida</taxon>
        <taxon>eudicotyledons</taxon>
        <taxon>Gunneridae</taxon>
        <taxon>Pentapetalae</taxon>
        <taxon>asterids</taxon>
        <taxon>campanulids</taxon>
        <taxon>Escalloniales</taxon>
        <taxon>Escalloniaceae</taxon>
        <taxon>Escallonia</taxon>
    </lineage>
</organism>
<evidence type="ECO:0000256" key="6">
    <source>
        <dbReference type="ARBA" id="ARBA00022833"/>
    </source>
</evidence>
<keyword evidence="7" id="KW-0460">Magnesium</keyword>
<dbReference type="Pfam" id="PF00623">
    <property type="entry name" value="RNA_pol_Rpb1_2"/>
    <property type="match status" value="1"/>
</dbReference>
<reference evidence="12" key="1">
    <citation type="submission" date="2022-12" db="EMBL/GenBank/DDBJ databases">
        <title>Draft genome assemblies for two species of Escallonia (Escalloniales).</title>
        <authorList>
            <person name="Chanderbali A."/>
            <person name="Dervinis C."/>
            <person name="Anghel I."/>
            <person name="Soltis D."/>
            <person name="Soltis P."/>
            <person name="Zapata F."/>
        </authorList>
    </citation>
    <scope>NUCLEOTIDE SEQUENCE</scope>
    <source>
        <strain evidence="12">UCBG64.0493</strain>
        <tissue evidence="12">Leaf</tissue>
    </source>
</reference>
<dbReference type="Gene3D" id="6.20.50.80">
    <property type="match status" value="1"/>
</dbReference>
<dbReference type="Gene3D" id="1.10.274.100">
    <property type="entry name" value="RNA polymerase Rpb1, domain 3"/>
    <property type="match status" value="1"/>
</dbReference>
<sequence length="620" mass="70145">MAMLQRAMEVIELGVSKERRDIKDDLTHQLAMIIRHNENLKRQEKTGAPAHIISEFAKLLQFHMATYFDNELPGQPWATQQSGRPIKSICSRLKAKEGRIRGNLMGKRVDFSARTVITPDPNMNPDTLYRLKALVENGPNPQPGETGAKYIVERHLVDGDYVLFNTQPSLHKMSIMGHKVKILPYSTFRLNLSVTAPYNAGFDGDEMNMHVPQSFETRAEVAELMMVPKCIVSPQSNRPDVFMNILMWWEDFDGKIPAPAILKPRSLWTGKQVFNLIIPKQINLIKYSAWHSELERGYITPGDTQVRIEKGELLSGTLCKKTLGPSSGSLIHVIYGYREEVGPDATRKFLGHTQWLVNYWLLQNGFSIGIGDTIADAPTIEGINETISTAKHEVKALIETAQKKGLEPEPGRTMLESFESKVNQELNKARDEAGSRAQRSLSERNNLKAMVTAGSKGSFIDISQMIACVGQQNVEGKRIPFGFEDRTLPHFSKDDLGPESRGFVENSYLRGLTPQEFFFHAMGGREGIIDTAVKTSETGYIQRRLVKAMEDIMVKYDGTVRNSQRDVIQFLYGEDGMDVIWIESQKLELLKMRKNEFYETYRYETDDPKLTSCMGPESLN</sequence>
<evidence type="ECO:0000313" key="12">
    <source>
        <dbReference type="EMBL" id="KAK3000732.1"/>
    </source>
</evidence>
<keyword evidence="2 10" id="KW-0240">DNA-directed RNA polymerase</keyword>
<keyword evidence="6" id="KW-0862">Zinc</keyword>
<dbReference type="GO" id="GO:0046872">
    <property type="term" value="F:metal ion binding"/>
    <property type="evidence" value="ECO:0007669"/>
    <property type="project" value="UniProtKB-KW"/>
</dbReference>
<dbReference type="AlphaFoldDB" id="A0AA88V2W4"/>
<keyword evidence="13" id="KW-1185">Reference proteome</keyword>
<dbReference type="FunFam" id="1.10.132.30:FF:000001">
    <property type="entry name" value="DNA-directed RNA polymerase subunit"/>
    <property type="match status" value="1"/>
</dbReference>
<dbReference type="Pfam" id="PF04983">
    <property type="entry name" value="RNA_pol_Rpb1_3"/>
    <property type="match status" value="1"/>
</dbReference>
<dbReference type="FunFam" id="2.40.40.20:FF:000018">
    <property type="entry name" value="DNA-directed RNA polymerase subunit"/>
    <property type="match status" value="1"/>
</dbReference>
<comment type="similarity">
    <text evidence="1 10">Belongs to the RNA polymerase beta' chain family.</text>
</comment>
<dbReference type="GO" id="GO:0006351">
    <property type="term" value="P:DNA-templated transcription"/>
    <property type="evidence" value="ECO:0007669"/>
    <property type="project" value="InterPro"/>
</dbReference>
<dbReference type="SMART" id="SM00663">
    <property type="entry name" value="RPOLA_N"/>
    <property type="match status" value="1"/>
</dbReference>
<keyword evidence="5" id="KW-0479">Metal-binding</keyword>
<dbReference type="InterPro" id="IPR007080">
    <property type="entry name" value="RNA_pol_Rpb1_1"/>
</dbReference>
<dbReference type="CDD" id="cd02733">
    <property type="entry name" value="RNAP_II_RPB1_N"/>
    <property type="match status" value="1"/>
</dbReference>
<comment type="caution">
    <text evidence="12">The sequence shown here is derived from an EMBL/GenBank/DDBJ whole genome shotgun (WGS) entry which is preliminary data.</text>
</comment>
<protein>
    <recommendedName>
        <fullName evidence="10">DNA-directed RNA polymerase subunit</fullName>
        <ecNumber evidence="10">2.7.7.6</ecNumber>
    </recommendedName>
</protein>
<proteinExistence type="inferred from homology"/>
<dbReference type="InterPro" id="IPR007066">
    <property type="entry name" value="RNA_pol_Rpb1_3"/>
</dbReference>
<dbReference type="Gene3D" id="2.40.40.20">
    <property type="match status" value="1"/>
</dbReference>